<reference evidence="2 3" key="1">
    <citation type="submission" date="2020-03" db="EMBL/GenBank/DDBJ databases">
        <title>The genome sequence of Microvirga sp. c23x22.</title>
        <authorList>
            <person name="Zhang X."/>
        </authorList>
    </citation>
    <scope>NUCLEOTIDE SEQUENCE [LARGE SCALE GENOMIC DNA]</scope>
    <source>
        <strain evidence="3">c23x22</strain>
    </source>
</reference>
<dbReference type="Proteomes" id="UP000707352">
    <property type="component" value="Unassembled WGS sequence"/>
</dbReference>
<accession>A0ABX0VCP9</accession>
<protein>
    <submittedName>
        <fullName evidence="2">Uncharacterized protein</fullName>
    </submittedName>
</protein>
<dbReference type="RefSeq" id="WP_167672042.1">
    <property type="nucleotide sequence ID" value="NZ_JAATJS010000002.1"/>
</dbReference>
<dbReference type="EMBL" id="JAATJS010000002">
    <property type="protein sequence ID" value="NIX76141.1"/>
    <property type="molecule type" value="Genomic_DNA"/>
</dbReference>
<sequence length="156" mass="17071">MVGKEQSRGARQSESASEEWDALKGDFDDMADAAISRGRHFTEIARMQVADFANRRKDGAAQSVADVATSLREATHSFDDRPDIRAVVDTAAEGLEQFADSIRSRSLNDMLADLEDIAQRHPTMTAVLSVTAGFMAARFIKSTSVERRRSAPIPSP</sequence>
<evidence type="ECO:0000313" key="3">
    <source>
        <dbReference type="Proteomes" id="UP000707352"/>
    </source>
</evidence>
<proteinExistence type="predicted"/>
<organism evidence="2 3">
    <name type="scientific">Microvirga terricola</name>
    <dbReference type="NCBI Taxonomy" id="2719797"/>
    <lineage>
        <taxon>Bacteria</taxon>
        <taxon>Pseudomonadati</taxon>
        <taxon>Pseudomonadota</taxon>
        <taxon>Alphaproteobacteria</taxon>
        <taxon>Hyphomicrobiales</taxon>
        <taxon>Methylobacteriaceae</taxon>
        <taxon>Microvirga</taxon>
    </lineage>
</organism>
<keyword evidence="3" id="KW-1185">Reference proteome</keyword>
<feature type="region of interest" description="Disordered" evidence="1">
    <location>
        <begin position="1"/>
        <end position="23"/>
    </location>
</feature>
<evidence type="ECO:0000256" key="1">
    <source>
        <dbReference type="SAM" id="MobiDB-lite"/>
    </source>
</evidence>
<evidence type="ECO:0000313" key="2">
    <source>
        <dbReference type="EMBL" id="NIX76141.1"/>
    </source>
</evidence>
<gene>
    <name evidence="2" type="ORF">HB375_05870</name>
</gene>
<name>A0ABX0VCP9_9HYPH</name>
<comment type="caution">
    <text evidence="2">The sequence shown here is derived from an EMBL/GenBank/DDBJ whole genome shotgun (WGS) entry which is preliminary data.</text>
</comment>